<proteinExistence type="predicted"/>
<evidence type="ECO:0000313" key="1">
    <source>
        <dbReference type="EMBL" id="EEF62962.1"/>
    </source>
</evidence>
<keyword evidence="2" id="KW-1185">Reference proteome</keyword>
<evidence type="ECO:0000313" key="2">
    <source>
        <dbReference type="Proteomes" id="UP000003688"/>
    </source>
</evidence>
<dbReference type="EMBL" id="ABOX02000003">
    <property type="protein sequence ID" value="EEF62962.1"/>
    <property type="molecule type" value="Genomic_DNA"/>
</dbReference>
<name>B9XBS7_PEDPL</name>
<dbReference type="AlphaFoldDB" id="B9XBS7"/>
<dbReference type="STRING" id="320771.Cflav_PD5597"/>
<comment type="caution">
    <text evidence="1">The sequence shown here is derived from an EMBL/GenBank/DDBJ whole genome shotgun (WGS) entry which is preliminary data.</text>
</comment>
<accession>B9XBS7</accession>
<reference evidence="1 2" key="1">
    <citation type="journal article" date="2011" name="J. Bacteriol.">
        <title>Genome sequence of 'Pedosphaera parvula' Ellin514, an aerobic Verrucomicrobial isolate from pasture soil.</title>
        <authorList>
            <person name="Kant R."/>
            <person name="van Passel M.W."/>
            <person name="Sangwan P."/>
            <person name="Palva A."/>
            <person name="Lucas S."/>
            <person name="Copeland A."/>
            <person name="Lapidus A."/>
            <person name="Glavina Del Rio T."/>
            <person name="Dalin E."/>
            <person name="Tice H."/>
            <person name="Bruce D."/>
            <person name="Goodwin L."/>
            <person name="Pitluck S."/>
            <person name="Chertkov O."/>
            <person name="Larimer F.W."/>
            <person name="Land M.L."/>
            <person name="Hauser L."/>
            <person name="Brettin T.S."/>
            <person name="Detter J.C."/>
            <person name="Han S."/>
            <person name="de Vos W.M."/>
            <person name="Janssen P.H."/>
            <person name="Smidt H."/>
        </authorList>
    </citation>
    <scope>NUCLEOTIDE SEQUENCE [LARGE SCALE GENOMIC DNA]</scope>
    <source>
        <strain evidence="1 2">Ellin514</strain>
    </source>
</reference>
<sequence>MRAAFRGHPAVVWILLDAGAEPLARQAKQRGRKARSARELAEAKLAFVTNITLPDERDDDASIQRYNEVRRLLLGAEGGSIAT</sequence>
<gene>
    <name evidence="1" type="ORF">Cflav_PD5597</name>
</gene>
<dbReference type="Proteomes" id="UP000003688">
    <property type="component" value="Unassembled WGS sequence"/>
</dbReference>
<organism evidence="1 2">
    <name type="scientific">Pedosphaera parvula (strain Ellin514)</name>
    <dbReference type="NCBI Taxonomy" id="320771"/>
    <lineage>
        <taxon>Bacteria</taxon>
        <taxon>Pseudomonadati</taxon>
        <taxon>Verrucomicrobiota</taxon>
        <taxon>Pedosphaerae</taxon>
        <taxon>Pedosphaerales</taxon>
        <taxon>Pedosphaeraceae</taxon>
        <taxon>Pedosphaera</taxon>
    </lineage>
</organism>
<protein>
    <submittedName>
        <fullName evidence="1">Uncharacterized protein</fullName>
    </submittedName>
</protein>